<feature type="transmembrane region" description="Helical" evidence="1">
    <location>
        <begin position="87"/>
        <end position="107"/>
    </location>
</feature>
<proteinExistence type="predicted"/>
<dbReference type="Proteomes" id="UP001362999">
    <property type="component" value="Unassembled WGS sequence"/>
</dbReference>
<keyword evidence="1" id="KW-0812">Transmembrane</keyword>
<comment type="caution">
    <text evidence="2">The sequence shown here is derived from an EMBL/GenBank/DDBJ whole genome shotgun (WGS) entry which is preliminary data.</text>
</comment>
<keyword evidence="1" id="KW-1133">Transmembrane helix</keyword>
<keyword evidence="1" id="KW-0472">Membrane</keyword>
<evidence type="ECO:0000256" key="1">
    <source>
        <dbReference type="SAM" id="Phobius"/>
    </source>
</evidence>
<dbReference type="AlphaFoldDB" id="A0AAW0D7I2"/>
<keyword evidence="3" id="KW-1185">Reference proteome</keyword>
<accession>A0AAW0D7I2</accession>
<feature type="transmembrane region" description="Helical" evidence="1">
    <location>
        <begin position="18"/>
        <end position="39"/>
    </location>
</feature>
<feature type="transmembrane region" description="Helical" evidence="1">
    <location>
        <begin position="246"/>
        <end position="265"/>
    </location>
</feature>
<gene>
    <name evidence="2" type="ORF">R3P38DRAFT_3388619</name>
</gene>
<feature type="transmembrane region" description="Helical" evidence="1">
    <location>
        <begin position="174"/>
        <end position="195"/>
    </location>
</feature>
<sequence length="295" mass="32785">MSRAESVQAGSLSVKVTVFNISVLLGVVSLGFIAASAYFSSTVHRSQLWFRHIFSWIVYSVAFLFLIGHQGGSNPPFGLCFFQSALIYAVPTYPTLSALAFVADLYIRLSAIICNKRKIHPSFTKFLVTFPPIVLLAVFIEAMVSVQDPTVVELEGNLLYCHVSSSQPTLVSSYIIIIAGIIIFPLEIWIAVMLYRNWRQFRSSSGPDQKLFLTMFIRVVLFTIISMAGVGLSSLSLGAPNGIKPYWTRLVLTIVPIIAAITFGTQEDIMRSWIFWREAPVTDSEAPKNEAYPNI</sequence>
<evidence type="ECO:0000313" key="2">
    <source>
        <dbReference type="EMBL" id="KAK7046917.1"/>
    </source>
</evidence>
<organism evidence="2 3">
    <name type="scientific">Favolaschia claudopus</name>
    <dbReference type="NCBI Taxonomy" id="2862362"/>
    <lineage>
        <taxon>Eukaryota</taxon>
        <taxon>Fungi</taxon>
        <taxon>Dikarya</taxon>
        <taxon>Basidiomycota</taxon>
        <taxon>Agaricomycotina</taxon>
        <taxon>Agaricomycetes</taxon>
        <taxon>Agaricomycetidae</taxon>
        <taxon>Agaricales</taxon>
        <taxon>Marasmiineae</taxon>
        <taxon>Mycenaceae</taxon>
        <taxon>Favolaschia</taxon>
    </lineage>
</organism>
<name>A0AAW0D7I2_9AGAR</name>
<reference evidence="2 3" key="1">
    <citation type="journal article" date="2024" name="J Genomics">
        <title>Draft genome sequencing and assembly of Favolaschia claudopus CIRM-BRFM 2984 isolated from oak limbs.</title>
        <authorList>
            <person name="Navarro D."/>
            <person name="Drula E."/>
            <person name="Chaduli D."/>
            <person name="Cazenave R."/>
            <person name="Ahrendt S."/>
            <person name="Wang J."/>
            <person name="Lipzen A."/>
            <person name="Daum C."/>
            <person name="Barry K."/>
            <person name="Grigoriev I.V."/>
            <person name="Favel A."/>
            <person name="Rosso M.N."/>
            <person name="Martin F."/>
        </authorList>
    </citation>
    <scope>NUCLEOTIDE SEQUENCE [LARGE SCALE GENOMIC DNA]</scope>
    <source>
        <strain evidence="2 3">CIRM-BRFM 2984</strain>
    </source>
</reference>
<feature type="transmembrane region" description="Helical" evidence="1">
    <location>
        <begin position="216"/>
        <end position="240"/>
    </location>
</feature>
<dbReference type="EMBL" id="JAWWNJ010000010">
    <property type="protein sequence ID" value="KAK7046917.1"/>
    <property type="molecule type" value="Genomic_DNA"/>
</dbReference>
<feature type="transmembrane region" description="Helical" evidence="1">
    <location>
        <begin position="48"/>
        <end position="67"/>
    </location>
</feature>
<protein>
    <submittedName>
        <fullName evidence="2">Uncharacterized protein</fullName>
    </submittedName>
</protein>
<evidence type="ECO:0000313" key="3">
    <source>
        <dbReference type="Proteomes" id="UP001362999"/>
    </source>
</evidence>
<feature type="transmembrane region" description="Helical" evidence="1">
    <location>
        <begin position="127"/>
        <end position="146"/>
    </location>
</feature>